<protein>
    <submittedName>
        <fullName evidence="1">Uncharacterized protein</fullName>
    </submittedName>
</protein>
<sequence>MVARFAITRGDKLHARLIERCLPLRIIYTFVTLTSWPRCHYLLQPPVGTRNSRQVCSTLLIEGCYRCDLRELEHAWLSLN</sequence>
<evidence type="ECO:0000313" key="1">
    <source>
        <dbReference type="EMBL" id="MPC95511.1"/>
    </source>
</evidence>
<dbReference type="EMBL" id="VSRR010102538">
    <property type="protein sequence ID" value="MPC95511.1"/>
    <property type="molecule type" value="Genomic_DNA"/>
</dbReference>
<reference evidence="1 2" key="1">
    <citation type="submission" date="2019-05" db="EMBL/GenBank/DDBJ databases">
        <title>Another draft genome of Portunus trituberculatus and its Hox gene families provides insights of decapod evolution.</title>
        <authorList>
            <person name="Jeong J.-H."/>
            <person name="Song I."/>
            <person name="Kim S."/>
            <person name="Choi T."/>
            <person name="Kim D."/>
            <person name="Ryu S."/>
            <person name="Kim W."/>
        </authorList>
    </citation>
    <scope>NUCLEOTIDE SEQUENCE [LARGE SCALE GENOMIC DNA]</scope>
    <source>
        <tissue evidence="1">Muscle</tissue>
    </source>
</reference>
<accession>A0A5B7JC23</accession>
<dbReference type="AlphaFoldDB" id="A0A5B7JC23"/>
<organism evidence="1 2">
    <name type="scientific">Portunus trituberculatus</name>
    <name type="common">Swimming crab</name>
    <name type="synonym">Neptunus trituberculatus</name>
    <dbReference type="NCBI Taxonomy" id="210409"/>
    <lineage>
        <taxon>Eukaryota</taxon>
        <taxon>Metazoa</taxon>
        <taxon>Ecdysozoa</taxon>
        <taxon>Arthropoda</taxon>
        <taxon>Crustacea</taxon>
        <taxon>Multicrustacea</taxon>
        <taxon>Malacostraca</taxon>
        <taxon>Eumalacostraca</taxon>
        <taxon>Eucarida</taxon>
        <taxon>Decapoda</taxon>
        <taxon>Pleocyemata</taxon>
        <taxon>Brachyura</taxon>
        <taxon>Eubrachyura</taxon>
        <taxon>Portunoidea</taxon>
        <taxon>Portunidae</taxon>
        <taxon>Portuninae</taxon>
        <taxon>Portunus</taxon>
    </lineage>
</organism>
<keyword evidence="2" id="KW-1185">Reference proteome</keyword>
<proteinExistence type="predicted"/>
<name>A0A5B7JC23_PORTR</name>
<comment type="caution">
    <text evidence="1">The sequence shown here is derived from an EMBL/GenBank/DDBJ whole genome shotgun (WGS) entry which is preliminary data.</text>
</comment>
<gene>
    <name evidence="1" type="ORF">E2C01_090727</name>
</gene>
<evidence type="ECO:0000313" key="2">
    <source>
        <dbReference type="Proteomes" id="UP000324222"/>
    </source>
</evidence>
<dbReference type="Proteomes" id="UP000324222">
    <property type="component" value="Unassembled WGS sequence"/>
</dbReference>